<gene>
    <name evidence="1" type="ORF">LOY88_005678</name>
</gene>
<protein>
    <submittedName>
        <fullName evidence="1">Uncharacterized protein</fullName>
    </submittedName>
</protein>
<reference evidence="1" key="1">
    <citation type="journal article" date="2022" name="bioRxiv">
        <title>Population genetic analysis of Ophidiomyces ophidiicola, the causative agent of snake fungal disease, indicates recent introductions to the USA.</title>
        <authorList>
            <person name="Ladner J.T."/>
            <person name="Palmer J.M."/>
            <person name="Ettinger C.L."/>
            <person name="Stajich J.E."/>
            <person name="Farrell T.M."/>
            <person name="Glorioso B.M."/>
            <person name="Lawson B."/>
            <person name="Price S.J."/>
            <person name="Stengle A.G."/>
            <person name="Grear D.A."/>
            <person name="Lorch J.M."/>
        </authorList>
    </citation>
    <scope>NUCLEOTIDE SEQUENCE</scope>
    <source>
        <strain evidence="1">NWHC 24266-5</strain>
    </source>
</reference>
<organism evidence="1">
    <name type="scientific">Ophidiomyces ophidiicola</name>
    <dbReference type="NCBI Taxonomy" id="1387563"/>
    <lineage>
        <taxon>Eukaryota</taxon>
        <taxon>Fungi</taxon>
        <taxon>Dikarya</taxon>
        <taxon>Ascomycota</taxon>
        <taxon>Pezizomycotina</taxon>
        <taxon>Eurotiomycetes</taxon>
        <taxon>Eurotiomycetidae</taxon>
        <taxon>Onygenales</taxon>
        <taxon>Onygenaceae</taxon>
        <taxon>Ophidiomyces</taxon>
    </lineage>
</organism>
<proteinExistence type="predicted"/>
<dbReference type="EMBL" id="JALBCA010000106">
    <property type="protein sequence ID" value="KAI2382847.1"/>
    <property type="molecule type" value="Genomic_DNA"/>
</dbReference>
<sequence>MPSDVPLSQWINLDLEALALSVFTGVMFIAVSVHSTAVVCSCTYRGLVAILRAFAVAARVVSSEYSSNGMKGVVKRALNMAQAPFRRTRCYRFLCRLILGDVVTIVAVPVILLVLYLTKVNYGDPAWYYITGVVDGIVSPVDAVSSYCTHTETMSLRQRFRENPNLRLFCEGEGDGYRILMWWTSTKLETTLDWELLEPILVYCVSLLFGLFILAVFFFNHERRSEKGTQTDSTVDLNGNSKGLSEKATELLSKITQLEAYKEAAGSTVDQLKGDIRLKDRKVQKQSIELECLRKANDTLLAANKEHVSQCQTCAEKLSRVEEDTTLDQVREELRYAQGLKTLLMYGYNSLKQLAGTFAELSLGEQLLFFTSEIEKKCEAVITSGVQSWDEVRDTLGTELVSVLKEASECAAEIRLQAPDREHLAKQHVELLNQKLNKCRRQMRLIKAEFESRQIRDKSADKNHSIEVDSMRREHAIHVKDLEAKIADLEQAGEAQATRAATQVKDLEVNIADLVRAGEAGEAQAANAAIQVNDLEAKIADLVRAGMAGETEAANDKQRMNEELESYKNEILSMRQKLSSAEEKFAALERELSEARSLNNTVDIQRTINQGLSIVVSQKDAALQQLNQELANAIEREDALKKEIVQKAALPGSQVIEPTQPTKEAIHMGELESQLVAVNQYCSEMGQKQGRLLDELADKSRELAAEKSKMRQVQIENDKFFGIRKSVEAEMRELCKQHEKERKEIGNAKANAVGKLQVQLIEQGHAIDDLQRKLKEAQDTISSSMDMGAVQRIQELEVAAEKLKVQGQKHTDIELALRKENQDLKQRLEQVGREQSTKKAVGSVFAEPKGRIQKLQRDVQAARRDLEIMEEMRDRLAEEIREFKLFYGPMNESREPRTPLTVQGMQLVLQNEREIMRM</sequence>
<evidence type="ECO:0000313" key="1">
    <source>
        <dbReference type="EMBL" id="KAI2382847.1"/>
    </source>
</evidence>
<accession>A0ACB8UQ05</accession>
<comment type="caution">
    <text evidence="1">The sequence shown here is derived from an EMBL/GenBank/DDBJ whole genome shotgun (WGS) entry which is preliminary data.</text>
</comment>
<name>A0ACB8UQ05_9EURO</name>